<evidence type="ECO:0000313" key="2">
    <source>
        <dbReference type="Proteomes" id="UP000053558"/>
    </source>
</evidence>
<organism evidence="1 2">
    <name type="scientific">Coniophora puteana (strain RWD-64-598)</name>
    <name type="common">Brown rot fungus</name>
    <dbReference type="NCBI Taxonomy" id="741705"/>
    <lineage>
        <taxon>Eukaryota</taxon>
        <taxon>Fungi</taxon>
        <taxon>Dikarya</taxon>
        <taxon>Basidiomycota</taxon>
        <taxon>Agaricomycotina</taxon>
        <taxon>Agaricomycetes</taxon>
        <taxon>Agaricomycetidae</taxon>
        <taxon>Boletales</taxon>
        <taxon>Coniophorineae</taxon>
        <taxon>Coniophoraceae</taxon>
        <taxon>Coniophora</taxon>
    </lineage>
</organism>
<feature type="non-terminal residue" evidence="1">
    <location>
        <position position="1"/>
    </location>
</feature>
<evidence type="ECO:0000313" key="1">
    <source>
        <dbReference type="EMBL" id="EIW79124.1"/>
    </source>
</evidence>
<dbReference type="GeneID" id="19208040"/>
<proteinExistence type="predicted"/>
<dbReference type="OrthoDB" id="3230070at2759"/>
<comment type="caution">
    <text evidence="1">The sequence shown here is derived from an EMBL/GenBank/DDBJ whole genome shotgun (WGS) entry which is preliminary data.</text>
</comment>
<protein>
    <submittedName>
        <fullName evidence="1">Uncharacterized protein</fullName>
    </submittedName>
</protein>
<sequence>TGHCFSGEYYATFVPSEPKSCPCGAHYQSQSHILEHCPMYDHARHHLHKPGEDISLTNILGTKAGLEGLAKFLKKTTAFKKTTLEHDENEDPLATQ</sequence>
<dbReference type="KEGG" id="cput:CONPUDRAFT_59503"/>
<dbReference type="RefSeq" id="XP_007770454.1">
    <property type="nucleotide sequence ID" value="XM_007772264.1"/>
</dbReference>
<keyword evidence="2" id="KW-1185">Reference proteome</keyword>
<dbReference type="OMA" id="GHFREYY"/>
<dbReference type="EMBL" id="JH711581">
    <property type="protein sequence ID" value="EIW79124.1"/>
    <property type="molecule type" value="Genomic_DNA"/>
</dbReference>
<name>A0A5M3MJY8_CONPW</name>
<reference evidence="2" key="1">
    <citation type="journal article" date="2012" name="Science">
        <title>The Paleozoic origin of enzymatic lignin decomposition reconstructed from 31 fungal genomes.</title>
        <authorList>
            <person name="Floudas D."/>
            <person name="Binder M."/>
            <person name="Riley R."/>
            <person name="Barry K."/>
            <person name="Blanchette R.A."/>
            <person name="Henrissat B."/>
            <person name="Martinez A.T."/>
            <person name="Otillar R."/>
            <person name="Spatafora J.W."/>
            <person name="Yadav J.S."/>
            <person name="Aerts A."/>
            <person name="Benoit I."/>
            <person name="Boyd A."/>
            <person name="Carlson A."/>
            <person name="Copeland A."/>
            <person name="Coutinho P.M."/>
            <person name="de Vries R.P."/>
            <person name="Ferreira P."/>
            <person name="Findley K."/>
            <person name="Foster B."/>
            <person name="Gaskell J."/>
            <person name="Glotzer D."/>
            <person name="Gorecki P."/>
            <person name="Heitman J."/>
            <person name="Hesse C."/>
            <person name="Hori C."/>
            <person name="Igarashi K."/>
            <person name="Jurgens J.A."/>
            <person name="Kallen N."/>
            <person name="Kersten P."/>
            <person name="Kohler A."/>
            <person name="Kuees U."/>
            <person name="Kumar T.K.A."/>
            <person name="Kuo A."/>
            <person name="LaButti K."/>
            <person name="Larrondo L.F."/>
            <person name="Lindquist E."/>
            <person name="Ling A."/>
            <person name="Lombard V."/>
            <person name="Lucas S."/>
            <person name="Lundell T."/>
            <person name="Martin R."/>
            <person name="McLaughlin D.J."/>
            <person name="Morgenstern I."/>
            <person name="Morin E."/>
            <person name="Murat C."/>
            <person name="Nagy L.G."/>
            <person name="Nolan M."/>
            <person name="Ohm R.A."/>
            <person name="Patyshakuliyeva A."/>
            <person name="Rokas A."/>
            <person name="Ruiz-Duenas F.J."/>
            <person name="Sabat G."/>
            <person name="Salamov A."/>
            <person name="Samejima M."/>
            <person name="Schmutz J."/>
            <person name="Slot J.C."/>
            <person name="St John F."/>
            <person name="Stenlid J."/>
            <person name="Sun H."/>
            <person name="Sun S."/>
            <person name="Syed K."/>
            <person name="Tsang A."/>
            <person name="Wiebenga A."/>
            <person name="Young D."/>
            <person name="Pisabarro A."/>
            <person name="Eastwood D.C."/>
            <person name="Martin F."/>
            <person name="Cullen D."/>
            <person name="Grigoriev I.V."/>
            <person name="Hibbett D.S."/>
        </authorList>
    </citation>
    <scope>NUCLEOTIDE SEQUENCE [LARGE SCALE GENOMIC DNA]</scope>
    <source>
        <strain evidence="2">RWD-64-598 SS2</strain>
    </source>
</reference>
<dbReference type="AlphaFoldDB" id="A0A5M3MJY8"/>
<dbReference type="Proteomes" id="UP000053558">
    <property type="component" value="Unassembled WGS sequence"/>
</dbReference>
<accession>A0A5M3MJY8</accession>
<gene>
    <name evidence="1" type="ORF">CONPUDRAFT_59503</name>
</gene>